<comment type="catalytic activity">
    <reaction evidence="12">
        <text>9-(9Z-octadecenoyloxy)-octadecanoate + H2O = 9-hydroxy-octadecanoate + (9Z)-octadecenoate + H(+)</text>
        <dbReference type="Rhea" id="RHEA:52048"/>
        <dbReference type="ChEBI" id="CHEBI:15377"/>
        <dbReference type="ChEBI" id="CHEBI:15378"/>
        <dbReference type="ChEBI" id="CHEBI:30823"/>
        <dbReference type="ChEBI" id="CHEBI:136282"/>
        <dbReference type="ChEBI" id="CHEBI:136286"/>
    </reaction>
    <physiologicalReaction direction="left-to-right" evidence="12">
        <dbReference type="Rhea" id="RHEA:52049"/>
    </physiologicalReaction>
</comment>
<comment type="catalytic activity">
    <reaction evidence="13">
        <text>9-octadecanoyloxy-octadecanoate + H2O = 9-hydroxy-octadecanoate + octadecanoate + H(+)</text>
        <dbReference type="Rhea" id="RHEA:52096"/>
        <dbReference type="ChEBI" id="CHEBI:15377"/>
        <dbReference type="ChEBI" id="CHEBI:15378"/>
        <dbReference type="ChEBI" id="CHEBI:25629"/>
        <dbReference type="ChEBI" id="CHEBI:136286"/>
        <dbReference type="ChEBI" id="CHEBI:136373"/>
    </reaction>
    <physiologicalReaction direction="left-to-right" evidence="13">
        <dbReference type="Rhea" id="RHEA:52097"/>
    </physiologicalReaction>
</comment>
<evidence type="ECO:0000256" key="14">
    <source>
        <dbReference type="ARBA" id="ARBA00049296"/>
    </source>
</evidence>
<keyword evidence="5 17" id="KW-1133">Transmembrane helix</keyword>
<comment type="catalytic activity">
    <reaction evidence="10">
        <text>12-octadecanoyloxy-octadecanoate + H2O = 12-hydroxyoctadecanoate + octadecanoate + H(+)</text>
        <dbReference type="Rhea" id="RHEA:52080"/>
        <dbReference type="ChEBI" id="CHEBI:15377"/>
        <dbReference type="ChEBI" id="CHEBI:15378"/>
        <dbReference type="ChEBI" id="CHEBI:25629"/>
        <dbReference type="ChEBI" id="CHEBI:84201"/>
        <dbReference type="ChEBI" id="CHEBI:136330"/>
    </reaction>
    <physiologicalReaction direction="left-to-right" evidence="10">
        <dbReference type="Rhea" id="RHEA:52081"/>
    </physiologicalReaction>
</comment>
<evidence type="ECO:0008006" key="20">
    <source>
        <dbReference type="Google" id="ProtNLM"/>
    </source>
</evidence>
<feature type="transmembrane region" description="Helical" evidence="17">
    <location>
        <begin position="100"/>
        <end position="123"/>
    </location>
</feature>
<keyword evidence="6 17" id="KW-0472">Membrane</keyword>
<evidence type="ECO:0000256" key="1">
    <source>
        <dbReference type="ARBA" id="ARBA00000923"/>
    </source>
</evidence>
<protein>
    <recommendedName>
        <fullName evidence="20">Androgen-dependent TFPI-regulating protein</fullName>
    </recommendedName>
</protein>
<feature type="transmembrane region" description="Helical" evidence="17">
    <location>
        <begin position="21"/>
        <end position="40"/>
    </location>
</feature>
<evidence type="ECO:0000256" key="2">
    <source>
        <dbReference type="ARBA" id="ARBA00004127"/>
    </source>
</evidence>
<gene>
    <name evidence="18" type="ORF">ACJMK2_003879</name>
</gene>
<comment type="catalytic activity">
    <reaction evidence="1">
        <text>9-(9Z-hexadecenoyloxy)-octadecanoate + H2O = (9Z)-hexadecenoate + 9-hydroxy-octadecanoate + H(+)</text>
        <dbReference type="Rhea" id="RHEA:52068"/>
        <dbReference type="ChEBI" id="CHEBI:15377"/>
        <dbReference type="ChEBI" id="CHEBI:15378"/>
        <dbReference type="ChEBI" id="CHEBI:32372"/>
        <dbReference type="ChEBI" id="CHEBI:136286"/>
        <dbReference type="ChEBI" id="CHEBI:136309"/>
    </reaction>
    <physiologicalReaction direction="left-to-right" evidence="1">
        <dbReference type="Rhea" id="RHEA:52069"/>
    </physiologicalReaction>
</comment>
<dbReference type="PROSITE" id="PS51257">
    <property type="entry name" value="PROKAR_LIPOPROTEIN"/>
    <property type="match status" value="1"/>
</dbReference>
<evidence type="ECO:0000256" key="9">
    <source>
        <dbReference type="ARBA" id="ARBA00047863"/>
    </source>
</evidence>
<comment type="catalytic activity">
    <reaction evidence="9">
        <text>9-hexadecanoyloxy-octadecanoate + H2O = 9-hydroxy-octadecanoate + hexadecanoate + H(+)</text>
        <dbReference type="Rhea" id="RHEA:52052"/>
        <dbReference type="ChEBI" id="CHEBI:7896"/>
        <dbReference type="ChEBI" id="CHEBI:15377"/>
        <dbReference type="ChEBI" id="CHEBI:15378"/>
        <dbReference type="ChEBI" id="CHEBI:83670"/>
        <dbReference type="ChEBI" id="CHEBI:136286"/>
    </reaction>
    <physiologicalReaction direction="left-to-right" evidence="9">
        <dbReference type="Rhea" id="RHEA:52053"/>
    </physiologicalReaction>
</comment>
<name>A0ABD3Y146_SINWO</name>
<dbReference type="Proteomes" id="UP001634394">
    <property type="component" value="Unassembled WGS sequence"/>
</dbReference>
<dbReference type="PANTHER" id="PTHR10989">
    <property type="entry name" value="ANDROGEN-INDUCED PROTEIN 1-RELATED"/>
    <property type="match status" value="1"/>
</dbReference>
<accession>A0ABD3Y146</accession>
<dbReference type="PANTHER" id="PTHR10989:SF16">
    <property type="entry name" value="AT02829P-RELATED"/>
    <property type="match status" value="1"/>
</dbReference>
<evidence type="ECO:0000256" key="11">
    <source>
        <dbReference type="ARBA" id="ARBA00048701"/>
    </source>
</evidence>
<evidence type="ECO:0000256" key="15">
    <source>
        <dbReference type="ARBA" id="ARBA00049322"/>
    </source>
</evidence>
<evidence type="ECO:0000256" key="12">
    <source>
        <dbReference type="ARBA" id="ARBA00048800"/>
    </source>
</evidence>
<reference evidence="18 19" key="1">
    <citation type="submission" date="2024-11" db="EMBL/GenBank/DDBJ databases">
        <title>Chromosome-level genome assembly of the freshwater bivalve Anodonta woodiana.</title>
        <authorList>
            <person name="Chen X."/>
        </authorList>
    </citation>
    <scope>NUCLEOTIDE SEQUENCE [LARGE SCALE GENOMIC DNA]</scope>
    <source>
        <strain evidence="18">MN2024</strain>
        <tissue evidence="18">Gills</tissue>
    </source>
</reference>
<feature type="transmembrane region" description="Helical" evidence="17">
    <location>
        <begin position="174"/>
        <end position="200"/>
    </location>
</feature>
<keyword evidence="19" id="KW-1185">Reference proteome</keyword>
<dbReference type="InterPro" id="IPR006838">
    <property type="entry name" value="ADTRP_AIG1"/>
</dbReference>
<comment type="catalytic activity">
    <reaction evidence="14">
        <text>13-(9Z-octadecenoyloxy)-octadecanoate + H2O = 13-hydroxy-octadecanoate + (9Z)-octadecenoate + H(+)</text>
        <dbReference type="Rhea" id="RHEA:52064"/>
        <dbReference type="ChEBI" id="CHEBI:15377"/>
        <dbReference type="ChEBI" id="CHEBI:15378"/>
        <dbReference type="ChEBI" id="CHEBI:30823"/>
        <dbReference type="ChEBI" id="CHEBI:136303"/>
        <dbReference type="ChEBI" id="CHEBI:136304"/>
    </reaction>
    <physiologicalReaction direction="left-to-right" evidence="14">
        <dbReference type="Rhea" id="RHEA:52065"/>
    </physiologicalReaction>
</comment>
<comment type="catalytic activity">
    <reaction evidence="11">
        <text>12-(9Z-octadecenoyloxy)-octadecanoate + H2O = 12-hydroxyoctadecanoate + (9Z)-octadecenoate + H(+)</text>
        <dbReference type="Rhea" id="RHEA:52060"/>
        <dbReference type="ChEBI" id="CHEBI:15377"/>
        <dbReference type="ChEBI" id="CHEBI:15378"/>
        <dbReference type="ChEBI" id="CHEBI:30823"/>
        <dbReference type="ChEBI" id="CHEBI:84201"/>
        <dbReference type="ChEBI" id="CHEBI:136302"/>
    </reaction>
    <physiologicalReaction direction="left-to-right" evidence="11">
        <dbReference type="Rhea" id="RHEA:52061"/>
    </physiologicalReaction>
</comment>
<evidence type="ECO:0000256" key="3">
    <source>
        <dbReference type="ARBA" id="ARBA00009300"/>
    </source>
</evidence>
<evidence type="ECO:0000256" key="7">
    <source>
        <dbReference type="ARBA" id="ARBA00047368"/>
    </source>
</evidence>
<evidence type="ECO:0000256" key="4">
    <source>
        <dbReference type="ARBA" id="ARBA00022692"/>
    </source>
</evidence>
<organism evidence="18 19">
    <name type="scientific">Sinanodonta woodiana</name>
    <name type="common">Chinese pond mussel</name>
    <name type="synonym">Anodonta woodiana</name>
    <dbReference type="NCBI Taxonomy" id="1069815"/>
    <lineage>
        <taxon>Eukaryota</taxon>
        <taxon>Metazoa</taxon>
        <taxon>Spiralia</taxon>
        <taxon>Lophotrochozoa</taxon>
        <taxon>Mollusca</taxon>
        <taxon>Bivalvia</taxon>
        <taxon>Autobranchia</taxon>
        <taxon>Heteroconchia</taxon>
        <taxon>Palaeoheterodonta</taxon>
        <taxon>Unionida</taxon>
        <taxon>Unionoidea</taxon>
        <taxon>Unionidae</taxon>
        <taxon>Unioninae</taxon>
        <taxon>Sinanodonta</taxon>
    </lineage>
</organism>
<dbReference type="GO" id="GO:0012505">
    <property type="term" value="C:endomembrane system"/>
    <property type="evidence" value="ECO:0007669"/>
    <property type="project" value="UniProtKB-SubCell"/>
</dbReference>
<evidence type="ECO:0000256" key="17">
    <source>
        <dbReference type="SAM" id="Phobius"/>
    </source>
</evidence>
<comment type="similarity">
    <text evidence="3">Belongs to the AIG1 family.</text>
</comment>
<evidence type="ECO:0000256" key="10">
    <source>
        <dbReference type="ARBA" id="ARBA00048680"/>
    </source>
</evidence>
<comment type="catalytic activity">
    <reaction evidence="16">
        <text>12-(9Z-hexadecenoyloxy)-octadecanoate + H2O = 12-hydroxyoctadecanoate + (9Z)-hexadecenoate + H(+)</text>
        <dbReference type="Rhea" id="RHEA:52072"/>
        <dbReference type="ChEBI" id="CHEBI:15377"/>
        <dbReference type="ChEBI" id="CHEBI:15378"/>
        <dbReference type="ChEBI" id="CHEBI:32372"/>
        <dbReference type="ChEBI" id="CHEBI:84201"/>
        <dbReference type="ChEBI" id="CHEBI:136312"/>
    </reaction>
    <physiologicalReaction direction="left-to-right" evidence="16">
        <dbReference type="Rhea" id="RHEA:52073"/>
    </physiologicalReaction>
</comment>
<comment type="catalytic activity">
    <reaction evidence="15">
        <text>13-(9Z-hexadecenoyloxy)-octadecanoate + H2O = 13-hydroxy-octadecanoate + (9Z)-hexadecenoate + H(+)</text>
        <dbReference type="Rhea" id="RHEA:52076"/>
        <dbReference type="ChEBI" id="CHEBI:15377"/>
        <dbReference type="ChEBI" id="CHEBI:15378"/>
        <dbReference type="ChEBI" id="CHEBI:32372"/>
        <dbReference type="ChEBI" id="CHEBI:136304"/>
        <dbReference type="ChEBI" id="CHEBI:136315"/>
    </reaction>
    <physiologicalReaction direction="left-to-right" evidence="15">
        <dbReference type="Rhea" id="RHEA:52077"/>
    </physiologicalReaction>
</comment>
<dbReference type="EMBL" id="JBJQND010000001">
    <property type="protein sequence ID" value="KAL3891626.1"/>
    <property type="molecule type" value="Genomic_DNA"/>
</dbReference>
<evidence type="ECO:0000313" key="19">
    <source>
        <dbReference type="Proteomes" id="UP001634394"/>
    </source>
</evidence>
<comment type="subcellular location">
    <subcellularLocation>
        <location evidence="2">Endomembrane system</location>
        <topology evidence="2">Multi-pass membrane protein</topology>
    </subcellularLocation>
</comment>
<comment type="catalytic activity">
    <reaction evidence="7">
        <text>12-hexadecanoyloxy-octadecanoate + H2O = 12-hydroxyoctadecanoate + hexadecanoate + H(+)</text>
        <dbReference type="Rhea" id="RHEA:52056"/>
        <dbReference type="ChEBI" id="CHEBI:7896"/>
        <dbReference type="ChEBI" id="CHEBI:15377"/>
        <dbReference type="ChEBI" id="CHEBI:15378"/>
        <dbReference type="ChEBI" id="CHEBI:83677"/>
        <dbReference type="ChEBI" id="CHEBI:84201"/>
    </reaction>
    <physiologicalReaction direction="left-to-right" evidence="7">
        <dbReference type="Rhea" id="RHEA:52057"/>
    </physiologicalReaction>
</comment>
<feature type="transmembrane region" description="Helical" evidence="17">
    <location>
        <begin position="60"/>
        <end position="79"/>
    </location>
</feature>
<evidence type="ECO:0000256" key="6">
    <source>
        <dbReference type="ARBA" id="ARBA00023136"/>
    </source>
</evidence>
<evidence type="ECO:0000313" key="18">
    <source>
        <dbReference type="EMBL" id="KAL3891626.1"/>
    </source>
</evidence>
<evidence type="ECO:0000256" key="16">
    <source>
        <dbReference type="ARBA" id="ARBA00049428"/>
    </source>
</evidence>
<keyword evidence="4 17" id="KW-0812">Transmembrane</keyword>
<feature type="transmembrane region" description="Helical" evidence="17">
    <location>
        <begin position="143"/>
        <end position="162"/>
    </location>
</feature>
<feature type="transmembrane region" description="Helical" evidence="17">
    <location>
        <begin position="212"/>
        <end position="229"/>
    </location>
</feature>
<comment type="caution">
    <text evidence="18">The sequence shown here is derived from an EMBL/GenBank/DDBJ whole genome shotgun (WGS) entry which is preliminary data.</text>
</comment>
<sequence length="249" mass="29316">MDRAFPHDVVLTIMAERLHTFVFLMYACSLSYNIAFIGLGQRSSLFQYEGYGGKFKYLTFWNFILQTVYFGICVVNDIWGTNCQPSHGTKGKLRSNLQILRDNVFAALAYPIGMFVVITFWSIYMVDRELVFPKRLDDIIPSWLNHVMHTTVLPILLLEKYLVYHQYPSKKMGLTILLSFSFAYLAWILWIAYYANIWVYPVLKVMEAHQRILFITLLMVFFISIYILGEAVNKFIWRRETVSIHQKQK</sequence>
<evidence type="ECO:0000256" key="5">
    <source>
        <dbReference type="ARBA" id="ARBA00022989"/>
    </source>
</evidence>
<evidence type="ECO:0000256" key="13">
    <source>
        <dbReference type="ARBA" id="ARBA00049221"/>
    </source>
</evidence>
<evidence type="ECO:0000256" key="8">
    <source>
        <dbReference type="ARBA" id="ARBA00047427"/>
    </source>
</evidence>
<proteinExistence type="inferred from homology"/>
<dbReference type="AlphaFoldDB" id="A0ABD3Y146"/>
<comment type="catalytic activity">
    <reaction evidence="8">
        <text>13-octadecanoyloxy-octadecanoate + H2O = 13-hydroxy-octadecanoate + octadecanoate + H(+)</text>
        <dbReference type="Rhea" id="RHEA:52084"/>
        <dbReference type="ChEBI" id="CHEBI:15377"/>
        <dbReference type="ChEBI" id="CHEBI:15378"/>
        <dbReference type="ChEBI" id="CHEBI:25629"/>
        <dbReference type="ChEBI" id="CHEBI:136304"/>
        <dbReference type="ChEBI" id="CHEBI:136335"/>
    </reaction>
    <physiologicalReaction direction="left-to-right" evidence="8">
        <dbReference type="Rhea" id="RHEA:52085"/>
    </physiologicalReaction>
</comment>
<dbReference type="Pfam" id="PF04750">
    <property type="entry name" value="Far-17a_AIG1"/>
    <property type="match status" value="1"/>
</dbReference>